<dbReference type="GO" id="GO:0009003">
    <property type="term" value="F:signal peptidase activity"/>
    <property type="evidence" value="ECO:0007669"/>
    <property type="project" value="UniProtKB-EC"/>
</dbReference>
<evidence type="ECO:0000259" key="8">
    <source>
        <dbReference type="Pfam" id="PF10502"/>
    </source>
</evidence>
<dbReference type="PANTHER" id="PTHR43390">
    <property type="entry name" value="SIGNAL PEPTIDASE I"/>
    <property type="match status" value="1"/>
</dbReference>
<keyword evidence="5 7" id="KW-0378">Hydrolase</keyword>
<dbReference type="GO" id="GO:0006465">
    <property type="term" value="P:signal peptide processing"/>
    <property type="evidence" value="ECO:0007669"/>
    <property type="project" value="InterPro"/>
</dbReference>
<feature type="active site" evidence="6">
    <location>
        <position position="49"/>
    </location>
</feature>
<dbReference type="PROSITE" id="PS00760">
    <property type="entry name" value="SPASE_I_2"/>
    <property type="match status" value="1"/>
</dbReference>
<dbReference type="GO" id="GO:0005886">
    <property type="term" value="C:plasma membrane"/>
    <property type="evidence" value="ECO:0007669"/>
    <property type="project" value="UniProtKB-SubCell"/>
</dbReference>
<feature type="domain" description="Peptidase S26" evidence="8">
    <location>
        <begin position="25"/>
        <end position="115"/>
    </location>
</feature>
<dbReference type="AlphaFoldDB" id="A0A943YYR8"/>
<dbReference type="InterPro" id="IPR019533">
    <property type="entry name" value="Peptidase_S26"/>
</dbReference>
<dbReference type="NCBIfam" id="TIGR02227">
    <property type="entry name" value="sigpep_I_bact"/>
    <property type="match status" value="1"/>
</dbReference>
<keyword evidence="7" id="KW-0645">Protease</keyword>
<dbReference type="Pfam" id="PF10502">
    <property type="entry name" value="Peptidase_S26"/>
    <property type="match status" value="1"/>
</dbReference>
<keyword evidence="7" id="KW-0472">Membrane</keyword>
<evidence type="ECO:0000256" key="3">
    <source>
        <dbReference type="ARBA" id="ARBA00009370"/>
    </source>
</evidence>
<evidence type="ECO:0000256" key="7">
    <source>
        <dbReference type="RuleBase" id="RU362042"/>
    </source>
</evidence>
<dbReference type="Proteomes" id="UP000727506">
    <property type="component" value="Unassembled WGS sequence"/>
</dbReference>
<dbReference type="PANTHER" id="PTHR43390:SF1">
    <property type="entry name" value="CHLOROPLAST PROCESSING PEPTIDASE"/>
    <property type="match status" value="1"/>
</dbReference>
<gene>
    <name evidence="9" type="primary">lepB</name>
    <name evidence="9" type="ORF">KH142_07485</name>
</gene>
<evidence type="ECO:0000256" key="6">
    <source>
        <dbReference type="PIRSR" id="PIRSR600223-1"/>
    </source>
</evidence>
<dbReference type="InterPro" id="IPR019757">
    <property type="entry name" value="Pept_S26A_signal_pept_1_Lys-AS"/>
</dbReference>
<sequence length="116" mass="12621">MSYGQHATPRSRGVLRTVLSGAGYVALVIALVWGLQTFVACPYNIPSGSMEDTIEIGDNVWSEKVSYYFRDIEPGDIVTFNDPEIPNRTLIKRVIATGGQTVDLLDGVVYVDGVAL</sequence>
<keyword evidence="7" id="KW-1133">Transmembrane helix</keyword>
<feature type="active site" evidence="6">
    <location>
        <position position="92"/>
    </location>
</feature>
<evidence type="ECO:0000256" key="5">
    <source>
        <dbReference type="ARBA" id="ARBA00022801"/>
    </source>
</evidence>
<dbReference type="EMBL" id="JAGZSV010000154">
    <property type="protein sequence ID" value="MBS6941298.1"/>
    <property type="molecule type" value="Genomic_DNA"/>
</dbReference>
<feature type="transmembrane region" description="Helical" evidence="7">
    <location>
        <begin position="21"/>
        <end position="40"/>
    </location>
</feature>
<comment type="subcellular location">
    <subcellularLocation>
        <location evidence="2">Cell membrane</location>
        <topology evidence="2">Single-pass type II membrane protein</topology>
    </subcellularLocation>
    <subcellularLocation>
        <location evidence="7">Membrane</location>
        <topology evidence="7">Single-pass type II membrane protein</topology>
    </subcellularLocation>
</comment>
<evidence type="ECO:0000256" key="4">
    <source>
        <dbReference type="ARBA" id="ARBA00013208"/>
    </source>
</evidence>
<evidence type="ECO:0000313" key="9">
    <source>
        <dbReference type="EMBL" id="MBS6941298.1"/>
    </source>
</evidence>
<evidence type="ECO:0000313" key="10">
    <source>
        <dbReference type="Proteomes" id="UP000727506"/>
    </source>
</evidence>
<dbReference type="EC" id="3.4.21.89" evidence="4 7"/>
<dbReference type="GO" id="GO:0004252">
    <property type="term" value="F:serine-type endopeptidase activity"/>
    <property type="evidence" value="ECO:0007669"/>
    <property type="project" value="InterPro"/>
</dbReference>
<accession>A0A943YYR8</accession>
<evidence type="ECO:0000256" key="2">
    <source>
        <dbReference type="ARBA" id="ARBA00004401"/>
    </source>
</evidence>
<keyword evidence="7" id="KW-0812">Transmembrane</keyword>
<organism evidence="9 10">
    <name type="scientific">Slackia piriformis</name>
    <dbReference type="NCBI Taxonomy" id="626934"/>
    <lineage>
        <taxon>Bacteria</taxon>
        <taxon>Bacillati</taxon>
        <taxon>Actinomycetota</taxon>
        <taxon>Coriobacteriia</taxon>
        <taxon>Eggerthellales</taxon>
        <taxon>Eggerthellaceae</taxon>
        <taxon>Slackia</taxon>
    </lineage>
</organism>
<dbReference type="InterPro" id="IPR036286">
    <property type="entry name" value="LexA/Signal_pep-like_sf"/>
</dbReference>
<comment type="similarity">
    <text evidence="3 7">Belongs to the peptidase S26 family.</text>
</comment>
<comment type="catalytic activity">
    <reaction evidence="1 7">
        <text>Cleavage of hydrophobic, N-terminal signal or leader sequences from secreted and periplasmic proteins.</text>
        <dbReference type="EC" id="3.4.21.89"/>
    </reaction>
</comment>
<dbReference type="GO" id="GO:0010027">
    <property type="term" value="P:thylakoid membrane organization"/>
    <property type="evidence" value="ECO:0007669"/>
    <property type="project" value="TreeGrafter"/>
</dbReference>
<protein>
    <recommendedName>
        <fullName evidence="4 7">Signal peptidase I</fullName>
        <ecNumber evidence="4 7">3.4.21.89</ecNumber>
    </recommendedName>
</protein>
<dbReference type="CDD" id="cd06530">
    <property type="entry name" value="S26_SPase_I"/>
    <property type="match status" value="1"/>
</dbReference>
<dbReference type="Gene3D" id="2.10.109.10">
    <property type="entry name" value="Umud Fragment, subunit A"/>
    <property type="match status" value="1"/>
</dbReference>
<name>A0A943YYR8_9ACTN</name>
<dbReference type="PRINTS" id="PR00727">
    <property type="entry name" value="LEADERPTASE"/>
</dbReference>
<proteinExistence type="inferred from homology"/>
<dbReference type="InterPro" id="IPR000223">
    <property type="entry name" value="Pept_S26A_signal_pept_1"/>
</dbReference>
<comment type="caution">
    <text evidence="9">The sequence shown here is derived from an EMBL/GenBank/DDBJ whole genome shotgun (WGS) entry which is preliminary data.</text>
</comment>
<dbReference type="SUPFAM" id="SSF51306">
    <property type="entry name" value="LexA/Signal peptidase"/>
    <property type="match status" value="1"/>
</dbReference>
<evidence type="ECO:0000256" key="1">
    <source>
        <dbReference type="ARBA" id="ARBA00000677"/>
    </source>
</evidence>
<reference evidence="9" key="1">
    <citation type="submission" date="2021-02" db="EMBL/GenBank/DDBJ databases">
        <title>Infant gut strain persistence is associated with maternal origin, phylogeny, and functional potential including surface adhesion and iron acquisition.</title>
        <authorList>
            <person name="Lou Y.C."/>
        </authorList>
    </citation>
    <scope>NUCLEOTIDE SEQUENCE</scope>
    <source>
        <strain evidence="9">L2_039_000G1_dasL2_039_000G1_concoct_11</strain>
    </source>
</reference>
<feature type="non-terminal residue" evidence="9">
    <location>
        <position position="116"/>
    </location>
</feature>